<organism evidence="9 10">
    <name type="scientific">Acetobacter garciniae</name>
    <dbReference type="NCBI Taxonomy" id="2817435"/>
    <lineage>
        <taxon>Bacteria</taxon>
        <taxon>Pseudomonadati</taxon>
        <taxon>Pseudomonadota</taxon>
        <taxon>Alphaproteobacteria</taxon>
        <taxon>Acetobacterales</taxon>
        <taxon>Acetobacteraceae</taxon>
        <taxon>Acetobacter</taxon>
    </lineage>
</organism>
<accession>A0A939HR10</accession>
<dbReference type="GO" id="GO:0015099">
    <property type="term" value="F:nickel cation transmembrane transporter activity"/>
    <property type="evidence" value="ECO:0007669"/>
    <property type="project" value="UniProtKB-UniRule"/>
</dbReference>
<dbReference type="Proteomes" id="UP000664073">
    <property type="component" value="Unassembled WGS sequence"/>
</dbReference>
<keyword evidence="10" id="KW-1185">Reference proteome</keyword>
<sequence length="312" mass="32501">MLLANLLAWAGAISLLGTTPLLLGAAGLAWTFGLRHGLDADHIVAIDTVTRRLVQSGRTPSLVGLFFSLGHSSVVILATFVLVGLPAHGWLERWHLLGGAFGTAVSAMFMGVAVIANARMAVGQWRALHRGGASLPATGTPATWLLRPVFRLIGRSWHMYPLGFLFGLGFDTASEIGLLGMATAQANQGVGLLGVMALPLLFTMGMALVDTLDTVLMCRAYGWGMRRGDRYRGYDLAVTLVSLGAAGTVGTIELAQGIGGADGGNGLLMRGIMAANDHFTALGAAIVLAFLALWGAAVAIGRVQRGEVTTTP</sequence>
<feature type="transmembrane region" description="Helical" evidence="8">
    <location>
        <begin position="94"/>
        <end position="116"/>
    </location>
</feature>
<gene>
    <name evidence="9" type="ORF">J2D77_15215</name>
</gene>
<evidence type="ECO:0000256" key="6">
    <source>
        <dbReference type="ARBA" id="ARBA00022989"/>
    </source>
</evidence>
<keyword evidence="6 8" id="KW-1133">Transmembrane helix</keyword>
<comment type="caution">
    <text evidence="9">The sequence shown here is derived from an EMBL/GenBank/DDBJ whole genome shotgun (WGS) entry which is preliminary data.</text>
</comment>
<dbReference type="AlphaFoldDB" id="A0A939HR10"/>
<comment type="subcellular location">
    <subcellularLocation>
        <location evidence="8">Cell membrane</location>
        <topology evidence="8">Multi-pass membrane protein</topology>
    </subcellularLocation>
    <subcellularLocation>
        <location evidence="1">Endomembrane system</location>
        <topology evidence="1">Multi-pass membrane protein</topology>
    </subcellularLocation>
</comment>
<feature type="transmembrane region" description="Helical" evidence="8">
    <location>
        <begin position="233"/>
        <end position="259"/>
    </location>
</feature>
<evidence type="ECO:0000256" key="3">
    <source>
        <dbReference type="ARBA" id="ARBA00022448"/>
    </source>
</evidence>
<feature type="transmembrane region" description="Helical" evidence="8">
    <location>
        <begin position="61"/>
        <end position="82"/>
    </location>
</feature>
<evidence type="ECO:0000256" key="4">
    <source>
        <dbReference type="ARBA" id="ARBA00022596"/>
    </source>
</evidence>
<feature type="transmembrane region" description="Helical" evidence="8">
    <location>
        <begin position="279"/>
        <end position="300"/>
    </location>
</feature>
<reference evidence="9" key="1">
    <citation type="submission" date="2021-03" db="EMBL/GenBank/DDBJ databases">
        <title>The complete genome sequence of Acetobacter sp. TBRC 12339.</title>
        <authorList>
            <person name="Charoenyingcharoen P."/>
            <person name="Yukphan P."/>
        </authorList>
    </citation>
    <scope>NUCLEOTIDE SEQUENCE</scope>
    <source>
        <strain evidence="9">TBRC 12339</strain>
    </source>
</reference>
<evidence type="ECO:0000313" key="10">
    <source>
        <dbReference type="Proteomes" id="UP000664073"/>
    </source>
</evidence>
<evidence type="ECO:0000256" key="2">
    <source>
        <dbReference type="ARBA" id="ARBA00010892"/>
    </source>
</evidence>
<dbReference type="PANTHER" id="PTHR31611:SF0">
    <property type="entry name" value="HIGH-AFFINITY NICKEL TRANSPORT PROTEIN NIC1"/>
    <property type="match status" value="1"/>
</dbReference>
<dbReference type="GO" id="GO:0016787">
    <property type="term" value="F:hydrolase activity"/>
    <property type="evidence" value="ECO:0007669"/>
    <property type="project" value="UniProtKB-KW"/>
</dbReference>
<proteinExistence type="inferred from homology"/>
<keyword evidence="5 8" id="KW-0812">Transmembrane</keyword>
<dbReference type="EMBL" id="JAFVMH010000011">
    <property type="protein sequence ID" value="MBO1326497.1"/>
    <property type="molecule type" value="Genomic_DNA"/>
</dbReference>
<evidence type="ECO:0000256" key="1">
    <source>
        <dbReference type="ARBA" id="ARBA00004127"/>
    </source>
</evidence>
<dbReference type="InterPro" id="IPR004688">
    <property type="entry name" value="Ni/Co_transpt"/>
</dbReference>
<dbReference type="InterPro" id="IPR011541">
    <property type="entry name" value="Ni/Co_transpt_high_affinity"/>
</dbReference>
<feature type="transmembrane region" description="Helical" evidence="8">
    <location>
        <begin position="6"/>
        <end position="30"/>
    </location>
</feature>
<name>A0A939HR10_9PROT</name>
<dbReference type="PANTHER" id="PTHR31611">
    <property type="entry name" value="HIGH-AFFINITY NICKEL TRANSPORT PROTEIN NIC1"/>
    <property type="match status" value="1"/>
</dbReference>
<keyword evidence="3 8" id="KW-0813">Transport</keyword>
<feature type="transmembrane region" description="Helical" evidence="8">
    <location>
        <begin position="190"/>
        <end position="212"/>
    </location>
</feature>
<keyword evidence="4" id="KW-0533">Nickel</keyword>
<feature type="transmembrane region" description="Helical" evidence="8">
    <location>
        <begin position="160"/>
        <end position="184"/>
    </location>
</feature>
<dbReference type="RefSeq" id="WP_207847240.1">
    <property type="nucleotide sequence ID" value="NZ_JAFVMH010000011.1"/>
</dbReference>
<keyword evidence="9" id="KW-0378">Hydrolase</keyword>
<dbReference type="Pfam" id="PF03824">
    <property type="entry name" value="NicO"/>
    <property type="match status" value="1"/>
</dbReference>
<dbReference type="GO" id="GO:0012505">
    <property type="term" value="C:endomembrane system"/>
    <property type="evidence" value="ECO:0007669"/>
    <property type="project" value="UniProtKB-SubCell"/>
</dbReference>
<dbReference type="GO" id="GO:0005886">
    <property type="term" value="C:plasma membrane"/>
    <property type="evidence" value="ECO:0007669"/>
    <property type="project" value="UniProtKB-SubCell"/>
</dbReference>
<evidence type="ECO:0000313" key="9">
    <source>
        <dbReference type="EMBL" id="MBO1326497.1"/>
    </source>
</evidence>
<evidence type="ECO:0000256" key="5">
    <source>
        <dbReference type="ARBA" id="ARBA00022692"/>
    </source>
</evidence>
<protein>
    <recommendedName>
        <fullName evidence="8">Nickel/cobalt efflux system</fullName>
    </recommendedName>
</protein>
<evidence type="ECO:0000256" key="8">
    <source>
        <dbReference type="RuleBase" id="RU362101"/>
    </source>
</evidence>
<keyword evidence="7 8" id="KW-0472">Membrane</keyword>
<comment type="similarity">
    <text evidence="2 8">Belongs to the NiCoT transporter (TC 2.A.52) family.</text>
</comment>
<evidence type="ECO:0000256" key="7">
    <source>
        <dbReference type="ARBA" id="ARBA00023136"/>
    </source>
</evidence>